<dbReference type="Proteomes" id="UP000810292">
    <property type="component" value="Unassembled WGS sequence"/>
</dbReference>
<evidence type="ECO:0000256" key="12">
    <source>
        <dbReference type="RuleBase" id="RU362085"/>
    </source>
</evidence>
<dbReference type="NCBIfam" id="TIGR00665">
    <property type="entry name" value="DnaB"/>
    <property type="match status" value="1"/>
</dbReference>
<dbReference type="GO" id="GO:0005524">
    <property type="term" value="F:ATP binding"/>
    <property type="evidence" value="ECO:0007669"/>
    <property type="project" value="UniProtKB-UniRule"/>
</dbReference>
<dbReference type="Pfam" id="PF00772">
    <property type="entry name" value="DnaB"/>
    <property type="match status" value="1"/>
</dbReference>
<organism evidence="14 15">
    <name type="scientific">Candidatus Ornithospirochaeta stercoravium</name>
    <dbReference type="NCBI Taxonomy" id="2840897"/>
    <lineage>
        <taxon>Bacteria</taxon>
        <taxon>Pseudomonadati</taxon>
        <taxon>Spirochaetota</taxon>
        <taxon>Spirochaetia</taxon>
        <taxon>Spirochaetales</taxon>
        <taxon>Spirochaetaceae</taxon>
        <taxon>Spirochaetaceae incertae sedis</taxon>
        <taxon>Candidatus Ornithospirochaeta</taxon>
    </lineage>
</organism>
<feature type="domain" description="SF4 helicase" evidence="13">
    <location>
        <begin position="175"/>
        <end position="452"/>
    </location>
</feature>
<dbReference type="InterPro" id="IPR016136">
    <property type="entry name" value="DNA_helicase_N/primase_C"/>
</dbReference>
<dbReference type="InterPro" id="IPR027417">
    <property type="entry name" value="P-loop_NTPase"/>
</dbReference>
<evidence type="ECO:0000256" key="5">
    <source>
        <dbReference type="ARBA" id="ARBA00022801"/>
    </source>
</evidence>
<dbReference type="SUPFAM" id="SSF52540">
    <property type="entry name" value="P-loop containing nucleoside triphosphate hydrolases"/>
    <property type="match status" value="1"/>
</dbReference>
<dbReference type="EMBL" id="JADIMF010000061">
    <property type="protein sequence ID" value="MBO8468908.1"/>
    <property type="molecule type" value="Genomic_DNA"/>
</dbReference>
<dbReference type="InterPro" id="IPR007694">
    <property type="entry name" value="DNA_helicase_DnaB-like_C"/>
</dbReference>
<evidence type="ECO:0000256" key="6">
    <source>
        <dbReference type="ARBA" id="ARBA00022806"/>
    </source>
</evidence>
<keyword evidence="4 12" id="KW-0547">Nucleotide-binding</keyword>
<evidence type="ECO:0000256" key="8">
    <source>
        <dbReference type="ARBA" id="ARBA00023125"/>
    </source>
</evidence>
<reference evidence="14" key="1">
    <citation type="submission" date="2020-10" db="EMBL/GenBank/DDBJ databases">
        <authorList>
            <person name="Gilroy R."/>
        </authorList>
    </citation>
    <scope>NUCLEOTIDE SEQUENCE</scope>
    <source>
        <strain evidence="14">14700</strain>
    </source>
</reference>
<dbReference type="GO" id="GO:0006269">
    <property type="term" value="P:DNA replication, synthesis of primer"/>
    <property type="evidence" value="ECO:0007669"/>
    <property type="project" value="UniProtKB-UniRule"/>
</dbReference>
<keyword evidence="8 12" id="KW-0238">DNA-binding</keyword>
<comment type="caution">
    <text evidence="14">The sequence shown here is derived from an EMBL/GenBank/DDBJ whole genome shotgun (WGS) entry which is preliminary data.</text>
</comment>
<evidence type="ECO:0000256" key="7">
    <source>
        <dbReference type="ARBA" id="ARBA00022840"/>
    </source>
</evidence>
<evidence type="ECO:0000313" key="14">
    <source>
        <dbReference type="EMBL" id="MBO8468908.1"/>
    </source>
</evidence>
<dbReference type="PROSITE" id="PS51199">
    <property type="entry name" value="SF4_HELICASE"/>
    <property type="match status" value="1"/>
</dbReference>
<keyword evidence="7 12" id="KW-0067">ATP-binding</keyword>
<dbReference type="SUPFAM" id="SSF48024">
    <property type="entry name" value="N-terminal domain of DnaB helicase"/>
    <property type="match status" value="1"/>
</dbReference>
<dbReference type="InterPro" id="IPR007693">
    <property type="entry name" value="DNA_helicase_DnaB-like_N"/>
</dbReference>
<comment type="function">
    <text evidence="12">The main replicative DNA helicase, it participates in initiation and elongation during chromosome replication. Travels ahead of the DNA replisome, separating dsDNA into templates for DNA synthesis. A processive ATP-dependent 5'-3' DNA helicase it has DNA-dependent ATPase activity.</text>
</comment>
<dbReference type="CDD" id="cd00984">
    <property type="entry name" value="DnaB_C"/>
    <property type="match status" value="1"/>
</dbReference>
<dbReference type="PANTHER" id="PTHR30153:SF2">
    <property type="entry name" value="REPLICATIVE DNA HELICASE"/>
    <property type="match status" value="1"/>
</dbReference>
<dbReference type="Pfam" id="PF03796">
    <property type="entry name" value="DnaB_C"/>
    <property type="match status" value="1"/>
</dbReference>
<dbReference type="PANTHER" id="PTHR30153">
    <property type="entry name" value="REPLICATIVE DNA HELICASE DNAB"/>
    <property type="match status" value="1"/>
</dbReference>
<evidence type="ECO:0000256" key="10">
    <source>
        <dbReference type="ARBA" id="ARBA00048954"/>
    </source>
</evidence>
<gene>
    <name evidence="14" type="primary">dnaB</name>
    <name evidence="14" type="ORF">IAA72_03890</name>
</gene>
<evidence type="ECO:0000313" key="15">
    <source>
        <dbReference type="Proteomes" id="UP000810292"/>
    </source>
</evidence>
<evidence type="ECO:0000259" key="13">
    <source>
        <dbReference type="PROSITE" id="PS51199"/>
    </source>
</evidence>
<protein>
    <recommendedName>
        <fullName evidence="11 12">Replicative DNA helicase</fullName>
        <ecNumber evidence="11 12">5.6.2.3</ecNumber>
    </recommendedName>
</protein>
<sequence>MRTQPHNDEAEKAILGAILMREDAYDTVSSIIGAEDFYHPMNGEIFRAITKMKEMSNEAVDIITLIDYLKKNGSLEKAGGVGYIAGLTESVNVTSNAEQYARIVKEMSLRRSVLSMSSSLSEKAFDATEDIYKTLDEGQGKMLQLSLSGSTGEEEYSIDRAVSSVVDRIIKKMDGKLADDSVRSGFDVLDKYTNGGFKPQDYVVVAARPSIGKTAFGVSMIRNMLRDTDHPQRVAFFSLEMPASQITERLLANLSHVNLRNIAQATFAEDEFNRVLNAADMLYSKELYIVDVPNIKLNDLRAKARILKREHDITVLMIDYIGLIDPELGAQVPRHEVIATVSRSLKSLARELKIPIIVLCQVSRDSEEKAPILSNLRDSGSIEQDADVVMFLHRKRILTEEEKQRNAKDSEGRATLQVTKVIVAKQRNGETGEFKVGYNAATTSFEQVVQTADFIEPVPQEKRSYEKK</sequence>
<keyword evidence="6 12" id="KW-0347">Helicase</keyword>
<name>A0A9D9IA95_9SPIO</name>
<dbReference type="GO" id="GO:0043139">
    <property type="term" value="F:5'-3' DNA helicase activity"/>
    <property type="evidence" value="ECO:0007669"/>
    <property type="project" value="UniProtKB-EC"/>
</dbReference>
<accession>A0A9D9IA95</accession>
<dbReference type="Gene3D" id="3.40.50.300">
    <property type="entry name" value="P-loop containing nucleotide triphosphate hydrolases"/>
    <property type="match status" value="1"/>
</dbReference>
<keyword evidence="5 12" id="KW-0378">Hydrolase</keyword>
<evidence type="ECO:0000256" key="9">
    <source>
        <dbReference type="ARBA" id="ARBA00023235"/>
    </source>
</evidence>
<dbReference type="InterPro" id="IPR007692">
    <property type="entry name" value="DNA_helicase_DnaB"/>
</dbReference>
<proteinExistence type="inferred from homology"/>
<evidence type="ECO:0000256" key="1">
    <source>
        <dbReference type="ARBA" id="ARBA00008428"/>
    </source>
</evidence>
<dbReference type="EC" id="5.6.2.3" evidence="11 12"/>
<keyword evidence="9" id="KW-0413">Isomerase</keyword>
<evidence type="ECO:0000256" key="2">
    <source>
        <dbReference type="ARBA" id="ARBA00022515"/>
    </source>
</evidence>
<dbReference type="GO" id="GO:1990077">
    <property type="term" value="C:primosome complex"/>
    <property type="evidence" value="ECO:0007669"/>
    <property type="project" value="UniProtKB-UniRule"/>
</dbReference>
<evidence type="ECO:0000256" key="3">
    <source>
        <dbReference type="ARBA" id="ARBA00022705"/>
    </source>
</evidence>
<dbReference type="GO" id="GO:0003677">
    <property type="term" value="F:DNA binding"/>
    <property type="evidence" value="ECO:0007669"/>
    <property type="project" value="UniProtKB-UniRule"/>
</dbReference>
<keyword evidence="2 12" id="KW-0639">Primosome</keyword>
<dbReference type="AlphaFoldDB" id="A0A9D9IA95"/>
<reference evidence="14" key="2">
    <citation type="journal article" date="2021" name="PeerJ">
        <title>Extensive microbial diversity within the chicken gut microbiome revealed by metagenomics and culture.</title>
        <authorList>
            <person name="Gilroy R."/>
            <person name="Ravi A."/>
            <person name="Getino M."/>
            <person name="Pursley I."/>
            <person name="Horton D.L."/>
            <person name="Alikhan N.F."/>
            <person name="Baker D."/>
            <person name="Gharbi K."/>
            <person name="Hall N."/>
            <person name="Watson M."/>
            <person name="Adriaenssens E.M."/>
            <person name="Foster-Nyarko E."/>
            <person name="Jarju S."/>
            <person name="Secka A."/>
            <person name="Antonio M."/>
            <person name="Oren A."/>
            <person name="Chaudhuri R.R."/>
            <person name="La Ragione R."/>
            <person name="Hildebrand F."/>
            <person name="Pallen M.J."/>
        </authorList>
    </citation>
    <scope>NUCLEOTIDE SEQUENCE</scope>
    <source>
        <strain evidence="14">14700</strain>
    </source>
</reference>
<dbReference type="Gene3D" id="1.10.860.10">
    <property type="entry name" value="DNAb Helicase, Chain A"/>
    <property type="match status" value="1"/>
</dbReference>
<comment type="catalytic activity">
    <reaction evidence="10 12">
        <text>ATP + H2O = ADP + phosphate + H(+)</text>
        <dbReference type="Rhea" id="RHEA:13065"/>
        <dbReference type="ChEBI" id="CHEBI:15377"/>
        <dbReference type="ChEBI" id="CHEBI:15378"/>
        <dbReference type="ChEBI" id="CHEBI:30616"/>
        <dbReference type="ChEBI" id="CHEBI:43474"/>
        <dbReference type="ChEBI" id="CHEBI:456216"/>
        <dbReference type="EC" id="5.6.2.3"/>
    </reaction>
</comment>
<evidence type="ECO:0000256" key="11">
    <source>
        <dbReference type="NCBIfam" id="TIGR00665"/>
    </source>
</evidence>
<comment type="similarity">
    <text evidence="1 12">Belongs to the helicase family. DnaB subfamily.</text>
</comment>
<keyword evidence="3 12" id="KW-0235">DNA replication</keyword>
<dbReference type="GO" id="GO:0005829">
    <property type="term" value="C:cytosol"/>
    <property type="evidence" value="ECO:0007669"/>
    <property type="project" value="TreeGrafter"/>
</dbReference>
<evidence type="ECO:0000256" key="4">
    <source>
        <dbReference type="ARBA" id="ARBA00022741"/>
    </source>
</evidence>
<dbReference type="InterPro" id="IPR036185">
    <property type="entry name" value="DNA_heli_DnaB-like_N_sf"/>
</dbReference>
<dbReference type="GO" id="GO:0016787">
    <property type="term" value="F:hydrolase activity"/>
    <property type="evidence" value="ECO:0007669"/>
    <property type="project" value="UniProtKB-KW"/>
</dbReference>